<organism evidence="1 2">
    <name type="scientific">Deefgea chitinilytica</name>
    <dbReference type="NCBI Taxonomy" id="570276"/>
    <lineage>
        <taxon>Bacteria</taxon>
        <taxon>Pseudomonadati</taxon>
        <taxon>Pseudomonadota</taxon>
        <taxon>Betaproteobacteria</taxon>
        <taxon>Neisseriales</taxon>
        <taxon>Chitinibacteraceae</taxon>
        <taxon>Deefgea</taxon>
    </lineage>
</organism>
<keyword evidence="2" id="KW-1185">Reference proteome</keyword>
<dbReference type="Proteomes" id="UP001195660">
    <property type="component" value="Unassembled WGS sequence"/>
</dbReference>
<gene>
    <name evidence="1" type="ORF">GM173_04800</name>
</gene>
<dbReference type="EMBL" id="WOFE01000001">
    <property type="protein sequence ID" value="MBM5570897.1"/>
    <property type="molecule type" value="Genomic_DNA"/>
</dbReference>
<name>A0ABS2CA15_9NEIS</name>
<comment type="caution">
    <text evidence="1">The sequence shown here is derived from an EMBL/GenBank/DDBJ whole genome shotgun (WGS) entry which is preliminary data.</text>
</comment>
<dbReference type="RefSeq" id="WP_203570167.1">
    <property type="nucleotide sequence ID" value="NZ_WOFE01000001.1"/>
</dbReference>
<protein>
    <submittedName>
        <fullName evidence="1">Uncharacterized protein</fullName>
    </submittedName>
</protein>
<accession>A0ABS2CA15</accession>
<evidence type="ECO:0000313" key="2">
    <source>
        <dbReference type="Proteomes" id="UP001195660"/>
    </source>
</evidence>
<sequence length="79" mass="8971">MTHKLNGSRNQACSPLTIRTTVEKNPCTSIFYAVNIKEKKYSPDKSINPLKIDDYVYLRYHIGSTIQHSIGNESAITKK</sequence>
<proteinExistence type="predicted"/>
<reference evidence="1 2" key="1">
    <citation type="submission" date="2019-11" db="EMBL/GenBank/DDBJ databases">
        <title>Novel Deefgea species.</title>
        <authorList>
            <person name="Han J.-H."/>
        </authorList>
    </citation>
    <scope>NUCLEOTIDE SEQUENCE [LARGE SCALE GENOMIC DNA]</scope>
    <source>
        <strain evidence="1 2">LMG 24817</strain>
    </source>
</reference>
<evidence type="ECO:0000313" key="1">
    <source>
        <dbReference type="EMBL" id="MBM5570897.1"/>
    </source>
</evidence>